<evidence type="ECO:0000256" key="1">
    <source>
        <dbReference type="ARBA" id="ARBA00005466"/>
    </source>
</evidence>
<dbReference type="GO" id="GO:0016491">
    <property type="term" value="F:oxidoreductase activity"/>
    <property type="evidence" value="ECO:0007669"/>
    <property type="project" value="UniProtKB-KW"/>
</dbReference>
<dbReference type="InterPro" id="IPR016166">
    <property type="entry name" value="FAD-bd_PCMH"/>
</dbReference>
<dbReference type="EMBL" id="CAJVRL010000046">
    <property type="protein sequence ID" value="CAG8952664.1"/>
    <property type="molecule type" value="Genomic_DNA"/>
</dbReference>
<keyword evidence="5" id="KW-1185">Reference proteome</keyword>
<dbReference type="Proteomes" id="UP000696280">
    <property type="component" value="Unassembled WGS sequence"/>
</dbReference>
<keyword evidence="2" id="KW-0560">Oxidoreductase</keyword>
<dbReference type="PROSITE" id="PS51387">
    <property type="entry name" value="FAD_PCMH"/>
    <property type="match status" value="1"/>
</dbReference>
<dbReference type="Pfam" id="PF08031">
    <property type="entry name" value="BBE"/>
    <property type="match status" value="1"/>
</dbReference>
<dbReference type="OrthoDB" id="9983560at2759"/>
<dbReference type="AlphaFoldDB" id="A0A9N9KRN7"/>
<reference evidence="4" key="1">
    <citation type="submission" date="2021-07" db="EMBL/GenBank/DDBJ databases">
        <authorList>
            <person name="Durling M."/>
        </authorList>
    </citation>
    <scope>NUCLEOTIDE SEQUENCE</scope>
</reference>
<dbReference type="PANTHER" id="PTHR13878:SF91">
    <property type="entry name" value="FAD BINDING DOMAIN PROTEIN (AFU_ORTHOLOGUE AFUA_6G12070)-RELATED"/>
    <property type="match status" value="1"/>
</dbReference>
<organism evidence="4 5">
    <name type="scientific">Hymenoscyphus fraxineus</name>
    <dbReference type="NCBI Taxonomy" id="746836"/>
    <lineage>
        <taxon>Eukaryota</taxon>
        <taxon>Fungi</taxon>
        <taxon>Dikarya</taxon>
        <taxon>Ascomycota</taxon>
        <taxon>Pezizomycotina</taxon>
        <taxon>Leotiomycetes</taxon>
        <taxon>Helotiales</taxon>
        <taxon>Helotiaceae</taxon>
        <taxon>Hymenoscyphus</taxon>
    </lineage>
</organism>
<evidence type="ECO:0000256" key="2">
    <source>
        <dbReference type="ARBA" id="ARBA00023002"/>
    </source>
</evidence>
<comment type="similarity">
    <text evidence="1">Belongs to the oxygen-dependent FAD-linked oxidoreductase family.</text>
</comment>
<dbReference type="InterPro" id="IPR036318">
    <property type="entry name" value="FAD-bd_PCMH-like_sf"/>
</dbReference>
<dbReference type="GO" id="GO:0071949">
    <property type="term" value="F:FAD binding"/>
    <property type="evidence" value="ECO:0007669"/>
    <property type="project" value="InterPro"/>
</dbReference>
<evidence type="ECO:0000259" key="3">
    <source>
        <dbReference type="PROSITE" id="PS51387"/>
    </source>
</evidence>
<proteinExistence type="inferred from homology"/>
<dbReference type="SUPFAM" id="SSF56176">
    <property type="entry name" value="FAD-binding/transporter-associated domain-like"/>
    <property type="match status" value="1"/>
</dbReference>
<dbReference type="PANTHER" id="PTHR13878">
    <property type="entry name" value="GULONOLACTONE OXIDASE"/>
    <property type="match status" value="1"/>
</dbReference>
<sequence>MVSLMSNMVTTLPSMVPMGSYDGMSSTTSCRCFPGDACWPSSTSWQSFNSSVGGNLIASVPIAAVCHDYPTSNSSATTFDENACQSLEDSWFYPSTHLHSSSSAMGAPIFANNSCNPFLPRSSSCTLGNYVKYSVKVTGAADVQKTIAFAAERNIRLVIRSTGHDYNGKSIGAGALSIWTQDLTSAILIDSYEGPLYSGRAIKFGSGVSVLDAYKFADINKGIIVGGACPTVSLAGGYTQGGGHGPLAGTFGLAADNVVEWEVITANGELLKASPSENSDLYWALCGGGGGTYGVVISITVKLHDPMFVAAASLSFSRPATAIGAVDFWNVVSTFIESLPAMADAGLEVIWTVLPGTFIVSPATAPGLTKEELDELFSSSLSQLKKSNVSYNYQSALYPTFLDSYSATVLPSSNVSNSIIGSRMIPRAVVEDNLPAFVTAIQDIIASNFLFVGLTLNVSHQNPDAVAANPYWRKTLTLGTLGTFFDYQDFEANFANQNTMTNTLIPKLAALTPNGAAYLNEGDFQQPNWQEVFYGDHYKKLDAIKAKYDPHDIYYALGAVGSDRWVQKEDGRLCRA</sequence>
<protein>
    <recommendedName>
        <fullName evidence="3">FAD-binding PCMH-type domain-containing protein</fullName>
    </recommendedName>
</protein>
<gene>
    <name evidence="4" type="ORF">HYFRA_00009773</name>
</gene>
<dbReference type="Gene3D" id="3.30.465.10">
    <property type="match status" value="2"/>
</dbReference>
<evidence type="ECO:0000313" key="5">
    <source>
        <dbReference type="Proteomes" id="UP000696280"/>
    </source>
</evidence>
<comment type="caution">
    <text evidence="4">The sequence shown here is derived from an EMBL/GenBank/DDBJ whole genome shotgun (WGS) entry which is preliminary data.</text>
</comment>
<evidence type="ECO:0000313" key="4">
    <source>
        <dbReference type="EMBL" id="CAG8952664.1"/>
    </source>
</evidence>
<dbReference type="InterPro" id="IPR006094">
    <property type="entry name" value="Oxid_FAD_bind_N"/>
</dbReference>
<dbReference type="InterPro" id="IPR050432">
    <property type="entry name" value="FAD-linked_Oxidoreductases_BP"/>
</dbReference>
<accession>A0A9N9KRN7</accession>
<dbReference type="InterPro" id="IPR012951">
    <property type="entry name" value="BBE"/>
</dbReference>
<dbReference type="InterPro" id="IPR016169">
    <property type="entry name" value="FAD-bd_PCMH_sub2"/>
</dbReference>
<name>A0A9N9KRN7_9HELO</name>
<feature type="domain" description="FAD-binding PCMH-type" evidence="3">
    <location>
        <begin position="127"/>
        <end position="306"/>
    </location>
</feature>
<dbReference type="Pfam" id="PF01565">
    <property type="entry name" value="FAD_binding_4"/>
    <property type="match status" value="1"/>
</dbReference>